<sequence>LVNHKVGMLDFCLYCYQNSLLSNSKSNEDLTIFFSFLNSDDPTIAKYEIRFHCCR</sequence>
<protein>
    <submittedName>
        <fullName evidence="1">Ovule protein</fullName>
    </submittedName>
</protein>
<reference evidence="1" key="1">
    <citation type="submission" date="2017-02" db="UniProtKB">
        <authorList>
            <consortium name="WormBaseParasite"/>
        </authorList>
    </citation>
    <scope>IDENTIFICATION</scope>
</reference>
<organism evidence="1">
    <name type="scientific">Brugia timori</name>
    <dbReference type="NCBI Taxonomy" id="42155"/>
    <lineage>
        <taxon>Eukaryota</taxon>
        <taxon>Metazoa</taxon>
        <taxon>Ecdysozoa</taxon>
        <taxon>Nematoda</taxon>
        <taxon>Chromadorea</taxon>
        <taxon>Rhabditida</taxon>
        <taxon>Spirurina</taxon>
        <taxon>Spiruromorpha</taxon>
        <taxon>Filarioidea</taxon>
        <taxon>Onchocercidae</taxon>
        <taxon>Brugia</taxon>
    </lineage>
</organism>
<dbReference type="WBParaSite" id="BTMF_0000293501-mRNA-1">
    <property type="protein sequence ID" value="BTMF_0000293501-mRNA-1"/>
    <property type="gene ID" value="BTMF_0000293501"/>
</dbReference>
<evidence type="ECO:0000313" key="1">
    <source>
        <dbReference type="WBParaSite" id="BTMF_0000293501-mRNA-1"/>
    </source>
</evidence>
<dbReference type="AlphaFoldDB" id="A0A0R3Q9C7"/>
<accession>A0A0R3Q9C7</accession>
<name>A0A0R3Q9C7_9BILA</name>
<proteinExistence type="predicted"/>